<protein>
    <submittedName>
        <fullName evidence="1">Uncharacterized protein</fullName>
    </submittedName>
</protein>
<organism evidence="1 2">
    <name type="scientific">Citrus sinensis</name>
    <name type="common">Sweet orange</name>
    <name type="synonym">Citrus aurantium var. sinensis</name>
    <dbReference type="NCBI Taxonomy" id="2711"/>
    <lineage>
        <taxon>Eukaryota</taxon>
        <taxon>Viridiplantae</taxon>
        <taxon>Streptophyta</taxon>
        <taxon>Embryophyta</taxon>
        <taxon>Tracheophyta</taxon>
        <taxon>Spermatophyta</taxon>
        <taxon>Magnoliopsida</taxon>
        <taxon>eudicotyledons</taxon>
        <taxon>Gunneridae</taxon>
        <taxon>Pentapetalae</taxon>
        <taxon>rosids</taxon>
        <taxon>malvids</taxon>
        <taxon>Sapindales</taxon>
        <taxon>Rutaceae</taxon>
        <taxon>Aurantioideae</taxon>
        <taxon>Citrus</taxon>
    </lineage>
</organism>
<proteinExistence type="predicted"/>
<reference evidence="2" key="1">
    <citation type="journal article" date="2023" name="Hortic. Res.">
        <title>A chromosome-level phased genome enabling allele-level studies in sweet orange: a case study on citrus Huanglongbing tolerance.</title>
        <authorList>
            <person name="Wu B."/>
            <person name="Yu Q."/>
            <person name="Deng Z."/>
            <person name="Duan Y."/>
            <person name="Luo F."/>
            <person name="Gmitter F. Jr."/>
        </authorList>
    </citation>
    <scope>NUCLEOTIDE SEQUENCE [LARGE SCALE GENOMIC DNA]</scope>
    <source>
        <strain evidence="2">cv. Valencia</strain>
    </source>
</reference>
<sequence>MKPEVSMHDHVSRFEKLLVDLKNLDEDIKDEVKAMILLHSLPEEYSHFVTTLIYGKSVIVFKDVCTALTNLEIRNNDKNSERASSEALGHWRKDCPKAQKRYGNKPAAANMAQKDEDSDYSLSITPAAYMASSSEWILDTGATYHLCPIKEWFTDFRNLESGAVVMGNDQPCRTMGIGTIRLKIFDGMIRELKEVRFIPTLKNNLIYMGALEAKGYKVTIEDGTMKFTHGAMVIMQGVRRHNLYYLKGGTTDEANVVEVHSDTTKLWHVRLGHAGEKSLQTLMRHGLLKGTKTYKLNFCEHCVVGKKTRVKFGTANHDTRKILEYIHSDVWGPTKTASIGGSHYFVTFVDDFSRHMWVYTMRAKDEVLEIFVKWKKLVETQTGRRSKYYDMIMVNGVAERMNRTLLEKVRCILSHAGLDKTFWAEAVSYASHLINRLPSTTIGCKTPMEMWSGKHAQDYDSLRIFGCPAYYHVKDGKLDPRARKSIFVGFKGGVKGFKLWDLEDKKFVCSRDVTFDEASIMKVSSSQQVENKTTEVLQRVEFDATPYVPVSSTSENDSTMEVTPRVEEDVVFSDVPQNAETIEDVDNDDFIATRRPRREIKKPGWLTKDMVVAYALPVIDDDISNTFSEALRSSESDQWKLAMEEEMKSLHQNQTWELVKLPKGKKAIGNKWVYTKKQGSPNQSTPRYKAMLVAKGFAQKEGIDYNEVLSPVVKHTSIRILLALVAEYELALAQLDVKTTFLHGDLEEEIYMIQPCGFKVAGKENHVCRLIKSLYGLKQSPMQWYKRFDQFIQGQKFTRSEHDHCVYFRRLLNGAFIYLLLYVDDILIASKNKDEIERLKNQLASEFEMKDLAPHFKLSSSSCPTSQEERDYMARVPYASVVGSLMYVMVCTRPDISQAVSMVSRYMHNPGKNHWLAVKWILRYLYGTVDVGLLFKKDCGQQCVGYCDSDFAGDLDKRRSTTGYVFTLGGGPVSWRSILQSTIALSTTEAEYMAATEAVKEAIWLKGLLGDLGVIQENIAVFYDNQSVIFLAKNQTYHSRTKHIDVKYHYVREISEGGDVLLKKINTKDNPSEMLTNVISGVKFQHCLKLIQILRMH</sequence>
<name>A0ACB8KHB1_CITSI</name>
<accession>A0ACB8KHB1</accession>
<keyword evidence="2" id="KW-1185">Reference proteome</keyword>
<comment type="caution">
    <text evidence="1">The sequence shown here is derived from an EMBL/GenBank/DDBJ whole genome shotgun (WGS) entry which is preliminary data.</text>
</comment>
<gene>
    <name evidence="1" type="ORF">KPL71_015193</name>
</gene>
<dbReference type="EMBL" id="CM039174">
    <property type="protein sequence ID" value="KAH9753758.1"/>
    <property type="molecule type" value="Genomic_DNA"/>
</dbReference>
<dbReference type="Proteomes" id="UP000829398">
    <property type="component" value="Chromosome 5"/>
</dbReference>
<evidence type="ECO:0000313" key="2">
    <source>
        <dbReference type="Proteomes" id="UP000829398"/>
    </source>
</evidence>
<evidence type="ECO:0000313" key="1">
    <source>
        <dbReference type="EMBL" id="KAH9753758.1"/>
    </source>
</evidence>